<dbReference type="Gene3D" id="3.40.50.2000">
    <property type="entry name" value="Glycogen Phosphorylase B"/>
    <property type="match status" value="2"/>
</dbReference>
<dbReference type="Pfam" id="PF13439">
    <property type="entry name" value="Glyco_transf_4"/>
    <property type="match status" value="1"/>
</dbReference>
<name>A0A2G9XEA5_UNCKA</name>
<gene>
    <name evidence="4" type="ORF">COX53_00475</name>
</gene>
<dbReference type="InterPro" id="IPR028098">
    <property type="entry name" value="Glyco_trans_4-like_N"/>
</dbReference>
<dbReference type="EMBL" id="PCQY01000006">
    <property type="protein sequence ID" value="PIP04823.1"/>
    <property type="molecule type" value="Genomic_DNA"/>
</dbReference>
<dbReference type="InterPro" id="IPR001296">
    <property type="entry name" value="Glyco_trans_1"/>
</dbReference>
<dbReference type="GO" id="GO:0016757">
    <property type="term" value="F:glycosyltransferase activity"/>
    <property type="evidence" value="ECO:0007669"/>
    <property type="project" value="InterPro"/>
</dbReference>
<evidence type="ECO:0000313" key="5">
    <source>
        <dbReference type="Proteomes" id="UP000231388"/>
    </source>
</evidence>
<dbReference type="CDD" id="cd03809">
    <property type="entry name" value="GT4_MtfB-like"/>
    <property type="match status" value="1"/>
</dbReference>
<reference evidence="4 5" key="1">
    <citation type="submission" date="2017-09" db="EMBL/GenBank/DDBJ databases">
        <title>Depth-based differentiation of microbial function through sediment-hosted aquifers and enrichment of novel symbionts in the deep terrestrial subsurface.</title>
        <authorList>
            <person name="Probst A.J."/>
            <person name="Ladd B."/>
            <person name="Jarett J.K."/>
            <person name="Geller-Mcgrath D.E."/>
            <person name="Sieber C.M."/>
            <person name="Emerson J.B."/>
            <person name="Anantharaman K."/>
            <person name="Thomas B.C."/>
            <person name="Malmstrom R."/>
            <person name="Stieglmeier M."/>
            <person name="Klingl A."/>
            <person name="Woyke T."/>
            <person name="Ryan C.M."/>
            <person name="Banfield J.F."/>
        </authorList>
    </citation>
    <scope>NUCLEOTIDE SEQUENCE [LARGE SCALE GENOMIC DNA]</scope>
    <source>
        <strain evidence="4">CG23_combo_of_CG06-09_8_20_14_all_40_14</strain>
    </source>
</reference>
<protein>
    <recommendedName>
        <fullName evidence="6">Glycosyl transferase family 1</fullName>
    </recommendedName>
</protein>
<sequence length="369" mass="42977">MKIGIDCRLWDESGIGRYIQNLITTLNFLDTKNEYVLFLLPKDINNKKISSRFKKVSADVRWHTLKEQFVMPKVFLRENLDILHIPYINMPLFYPKKFVATIHDLTPIKYPTSSASKLSFPIYHLKLCFYYLTLFFGVRKAFKVIAVSESAKSDMVKFLKISPKKVKVVYNFNVEFDGTRLPKKNRENYLLYVGNAYPHKNLPRLIKAFEIFVSKFSGENISPPNLLLVGKEDYFYKKLKDIVPLGIKDKVVFVGFSDVEKLERLYISAKFVVNPSLYEGFGFPLIEAFSLGTLVVCSTIPVFKEIAKSAVLYFNPLDVEDMAEKMFTAFTMSKNDYHQYVEKGYKNLSYFNPEKEVKKVLEIYKEDRL</sequence>
<dbReference type="GO" id="GO:0009103">
    <property type="term" value="P:lipopolysaccharide biosynthetic process"/>
    <property type="evidence" value="ECO:0007669"/>
    <property type="project" value="TreeGrafter"/>
</dbReference>
<proteinExistence type="predicted"/>
<accession>A0A2G9XEA5</accession>
<dbReference type="PANTHER" id="PTHR46401">
    <property type="entry name" value="GLYCOSYLTRANSFERASE WBBK-RELATED"/>
    <property type="match status" value="1"/>
</dbReference>
<evidence type="ECO:0000259" key="2">
    <source>
        <dbReference type="Pfam" id="PF00534"/>
    </source>
</evidence>
<dbReference type="AlphaFoldDB" id="A0A2G9XEA5"/>
<dbReference type="Proteomes" id="UP000231388">
    <property type="component" value="Unassembled WGS sequence"/>
</dbReference>
<feature type="domain" description="Glycosyl transferase family 1" evidence="2">
    <location>
        <begin position="181"/>
        <end position="346"/>
    </location>
</feature>
<evidence type="ECO:0000259" key="3">
    <source>
        <dbReference type="Pfam" id="PF13439"/>
    </source>
</evidence>
<keyword evidence="1" id="KW-0808">Transferase</keyword>
<evidence type="ECO:0000256" key="1">
    <source>
        <dbReference type="ARBA" id="ARBA00022679"/>
    </source>
</evidence>
<dbReference type="Pfam" id="PF00534">
    <property type="entry name" value="Glycos_transf_1"/>
    <property type="match status" value="1"/>
</dbReference>
<evidence type="ECO:0000313" key="4">
    <source>
        <dbReference type="EMBL" id="PIP04823.1"/>
    </source>
</evidence>
<feature type="domain" description="Glycosyltransferase subfamily 4-like N-terminal" evidence="3">
    <location>
        <begin position="55"/>
        <end position="171"/>
    </location>
</feature>
<dbReference type="PANTHER" id="PTHR46401:SF2">
    <property type="entry name" value="GLYCOSYLTRANSFERASE WBBK-RELATED"/>
    <property type="match status" value="1"/>
</dbReference>
<comment type="caution">
    <text evidence="4">The sequence shown here is derived from an EMBL/GenBank/DDBJ whole genome shotgun (WGS) entry which is preliminary data.</text>
</comment>
<organism evidence="4 5">
    <name type="scientific">candidate division WWE3 bacterium CG23_combo_of_CG06-09_8_20_14_all_40_14</name>
    <dbReference type="NCBI Taxonomy" id="1975095"/>
    <lineage>
        <taxon>Bacteria</taxon>
        <taxon>Katanobacteria</taxon>
    </lineage>
</organism>
<evidence type="ECO:0008006" key="6">
    <source>
        <dbReference type="Google" id="ProtNLM"/>
    </source>
</evidence>
<dbReference type="SUPFAM" id="SSF53756">
    <property type="entry name" value="UDP-Glycosyltransferase/glycogen phosphorylase"/>
    <property type="match status" value="1"/>
</dbReference>